<dbReference type="InterPro" id="IPR036880">
    <property type="entry name" value="Kunitz_BPTI_sf"/>
</dbReference>
<dbReference type="PANTHER" id="PTHR10083">
    <property type="entry name" value="KUNITZ-TYPE PROTEASE INHIBITOR-RELATED"/>
    <property type="match status" value="1"/>
</dbReference>
<keyword evidence="4" id="KW-0732">Signal</keyword>
<keyword evidence="1" id="KW-0646">Protease inhibitor</keyword>
<evidence type="ECO:0000313" key="6">
    <source>
        <dbReference type="EMBL" id="JAC28115.1"/>
    </source>
</evidence>
<evidence type="ECO:0000256" key="2">
    <source>
        <dbReference type="ARBA" id="ARBA00022900"/>
    </source>
</evidence>
<protein>
    <recommendedName>
        <fullName evidence="5">BPTI/Kunitz inhibitor domain-containing protein</fullName>
    </recommendedName>
</protein>
<dbReference type="PANTHER" id="PTHR10083:SF374">
    <property type="entry name" value="BPTI_KUNITZ INHIBITOR DOMAIN-CONTAINING PROTEIN"/>
    <property type="match status" value="1"/>
</dbReference>
<evidence type="ECO:0000259" key="5">
    <source>
        <dbReference type="PROSITE" id="PS50279"/>
    </source>
</evidence>
<evidence type="ECO:0000256" key="4">
    <source>
        <dbReference type="SAM" id="SignalP"/>
    </source>
</evidence>
<dbReference type="Pfam" id="PF00014">
    <property type="entry name" value="Kunitz_BPTI"/>
    <property type="match status" value="1"/>
</dbReference>
<dbReference type="InterPro" id="IPR050098">
    <property type="entry name" value="TFPI/VKTCI-like"/>
</dbReference>
<organism evidence="6">
    <name type="scientific">Amblyomma triste</name>
    <name type="common">Neotropical tick</name>
    <dbReference type="NCBI Taxonomy" id="251400"/>
    <lineage>
        <taxon>Eukaryota</taxon>
        <taxon>Metazoa</taxon>
        <taxon>Ecdysozoa</taxon>
        <taxon>Arthropoda</taxon>
        <taxon>Chelicerata</taxon>
        <taxon>Arachnida</taxon>
        <taxon>Acari</taxon>
        <taxon>Parasitiformes</taxon>
        <taxon>Ixodida</taxon>
        <taxon>Ixodoidea</taxon>
        <taxon>Ixodidae</taxon>
        <taxon>Amblyomminae</taxon>
        <taxon>Amblyomma</taxon>
    </lineage>
</organism>
<dbReference type="SUPFAM" id="SSF57362">
    <property type="entry name" value="BPTI-like"/>
    <property type="match status" value="2"/>
</dbReference>
<sequence length="206" mass="23067">MINSLTVALLLASAVIMFVKSNGQNHAPRCESVNSTGAKEEKLKSWMCSGSGRTSVCYRRDYYYDEESDTCKFLGFLGCGGNQNRFPSLFECLDHCKTKIVTYKGYENWKKHLPNCSVSFNSSTDSGNILRFTYDSVSKECKPVNVAGAKADLHFPDMRHCVKTCNATVKQLPRCKSQMQTGNHPEGWTCEADIGTRYTSCRMTSE</sequence>
<feature type="signal peptide" evidence="4">
    <location>
        <begin position="1"/>
        <end position="23"/>
    </location>
</feature>
<dbReference type="Gene3D" id="4.10.410.10">
    <property type="entry name" value="Pancreatic trypsin inhibitor Kunitz domain"/>
    <property type="match status" value="2"/>
</dbReference>
<proteinExistence type="evidence at transcript level"/>
<evidence type="ECO:0000256" key="1">
    <source>
        <dbReference type="ARBA" id="ARBA00022690"/>
    </source>
</evidence>
<dbReference type="EMBL" id="GBBM01007303">
    <property type="protein sequence ID" value="JAC28115.1"/>
    <property type="molecule type" value="mRNA"/>
</dbReference>
<name>A0A023G5D9_AMBTT</name>
<accession>A0A023G5D9</accession>
<feature type="domain" description="BPTI/Kunitz inhibitor" evidence="5">
    <location>
        <begin position="30"/>
        <end position="96"/>
    </location>
</feature>
<dbReference type="GO" id="GO:0004867">
    <property type="term" value="F:serine-type endopeptidase inhibitor activity"/>
    <property type="evidence" value="ECO:0007669"/>
    <property type="project" value="UniProtKB-KW"/>
</dbReference>
<feature type="chain" id="PRO_5001518266" description="BPTI/Kunitz inhibitor domain-containing protein" evidence="4">
    <location>
        <begin position="24"/>
        <end position="206"/>
    </location>
</feature>
<dbReference type="CDD" id="cd00109">
    <property type="entry name" value="Kunitz-type"/>
    <property type="match status" value="1"/>
</dbReference>
<dbReference type="InterPro" id="IPR002223">
    <property type="entry name" value="Kunitz_BPTI"/>
</dbReference>
<evidence type="ECO:0000256" key="3">
    <source>
        <dbReference type="ARBA" id="ARBA00023157"/>
    </source>
</evidence>
<keyword evidence="3" id="KW-1015">Disulfide bond</keyword>
<dbReference type="PROSITE" id="PS50279">
    <property type="entry name" value="BPTI_KUNITZ_2"/>
    <property type="match status" value="1"/>
</dbReference>
<keyword evidence="2" id="KW-0722">Serine protease inhibitor</keyword>
<reference evidence="6" key="1">
    <citation type="submission" date="2014-03" db="EMBL/GenBank/DDBJ databases">
        <title>The sialotranscriptome of Amblyomma triste, Amblyomma parvum and Amblyomma cajennense ticks, uncovered by 454-based RNA-seq.</title>
        <authorList>
            <person name="Garcia G.R."/>
            <person name="Gardinassi L.G."/>
            <person name="Ribeiro J.M."/>
            <person name="Anatriello E."/>
            <person name="Ferreira B.R."/>
            <person name="Moreira H.N."/>
            <person name="Mafra C."/>
            <person name="Olegario M.M."/>
            <person name="Szabo P.J."/>
            <person name="Miranda-Santos I.K."/>
            <person name="Maruyama S.R."/>
        </authorList>
    </citation>
    <scope>NUCLEOTIDE SEQUENCE</scope>
    <source>
        <strain evidence="6">Mato Grasso do Sul</strain>
        <tissue evidence="6">Salivary glands</tissue>
    </source>
</reference>
<dbReference type="SMART" id="SM00131">
    <property type="entry name" value="KU"/>
    <property type="match status" value="1"/>
</dbReference>
<dbReference type="AlphaFoldDB" id="A0A023G5D9"/>